<dbReference type="Pfam" id="PF00107">
    <property type="entry name" value="ADH_zinc_N"/>
    <property type="match status" value="1"/>
</dbReference>
<dbReference type="PANTHER" id="PTHR43401">
    <property type="entry name" value="L-THREONINE 3-DEHYDROGENASE"/>
    <property type="match status" value="1"/>
</dbReference>
<evidence type="ECO:0000259" key="2">
    <source>
        <dbReference type="Pfam" id="PF00107"/>
    </source>
</evidence>
<protein>
    <submittedName>
        <fullName evidence="4">Alcohol dehydrogenase catalytic domain-containing protein</fullName>
    </submittedName>
</protein>
<evidence type="ECO:0000256" key="1">
    <source>
        <dbReference type="ARBA" id="ARBA00023002"/>
    </source>
</evidence>
<dbReference type="Gene3D" id="3.40.50.720">
    <property type="entry name" value="NAD(P)-binding Rossmann-like Domain"/>
    <property type="match status" value="1"/>
</dbReference>
<keyword evidence="1" id="KW-0560">Oxidoreductase</keyword>
<dbReference type="Proteomes" id="UP001153404">
    <property type="component" value="Unassembled WGS sequence"/>
</dbReference>
<feature type="domain" description="Alcohol dehydrogenase-like C-terminal" evidence="2">
    <location>
        <begin position="191"/>
        <end position="316"/>
    </location>
</feature>
<dbReference type="InterPro" id="IPR036291">
    <property type="entry name" value="NAD(P)-bd_dom_sf"/>
</dbReference>
<keyword evidence="5" id="KW-1185">Reference proteome</keyword>
<dbReference type="InterPro" id="IPR013154">
    <property type="entry name" value="ADH-like_N"/>
</dbReference>
<dbReference type="InterPro" id="IPR013149">
    <property type="entry name" value="ADH-like_C"/>
</dbReference>
<dbReference type="InterPro" id="IPR050129">
    <property type="entry name" value="Zn_alcohol_dh"/>
</dbReference>
<dbReference type="PANTHER" id="PTHR43401:SF2">
    <property type="entry name" value="L-THREONINE 3-DEHYDROGENASE"/>
    <property type="match status" value="1"/>
</dbReference>
<dbReference type="SUPFAM" id="SSF51735">
    <property type="entry name" value="NAD(P)-binding Rossmann-fold domains"/>
    <property type="match status" value="1"/>
</dbReference>
<dbReference type="AlphaFoldDB" id="A0A9X4KUY1"/>
<organism evidence="4 5">
    <name type="scientific">Cohnella rhizosphaerae</name>
    <dbReference type="NCBI Taxonomy" id="1457232"/>
    <lineage>
        <taxon>Bacteria</taxon>
        <taxon>Bacillati</taxon>
        <taxon>Bacillota</taxon>
        <taxon>Bacilli</taxon>
        <taxon>Bacillales</taxon>
        <taxon>Paenibacillaceae</taxon>
        <taxon>Cohnella</taxon>
    </lineage>
</organism>
<comment type="caution">
    <text evidence="4">The sequence shown here is derived from an EMBL/GenBank/DDBJ whole genome shotgun (WGS) entry which is preliminary data.</text>
</comment>
<dbReference type="Pfam" id="PF08240">
    <property type="entry name" value="ADH_N"/>
    <property type="match status" value="1"/>
</dbReference>
<gene>
    <name evidence="4" type="ORF">OMP40_21320</name>
</gene>
<dbReference type="GO" id="GO:0016491">
    <property type="term" value="F:oxidoreductase activity"/>
    <property type="evidence" value="ECO:0007669"/>
    <property type="project" value="UniProtKB-KW"/>
</dbReference>
<dbReference type="SUPFAM" id="SSF50129">
    <property type="entry name" value="GroES-like"/>
    <property type="match status" value="1"/>
</dbReference>
<sequence length="359" mass="36601">MRALVWHGPLSLAVEEVDRPVPGPGEVLVRVEAVGICGSELEGYRGHSAVRRAPLVMGHEFAGEAVAATAEASPVAAAATVPHAATAIVPAADLVGRRVVVNPLLACGSCPRCLEGRPNVCRARRIVGIHRPGAFAEYVAVPASSVTVVPDGMDAALASFAEPLAVCVHAIRLAGADSRASGGLLVLGAGPIGLLTLQAALAMGAPRALVSDRLATRLAFVRELGGEPCAPEDAASACRALFGEDGPEAVVDCVGVAQTRETAVRLASAGGRVALVGLGQDESPMPMNLAVRKELALLGSYTYSEADFAEAVRLLASGAIRMDGWTGACALEEAAAAFEALDRGMSPYGKIIVKPNGGI</sequence>
<dbReference type="EMBL" id="JAPDIA010000007">
    <property type="protein sequence ID" value="MDG0811626.1"/>
    <property type="molecule type" value="Genomic_DNA"/>
</dbReference>
<evidence type="ECO:0000313" key="5">
    <source>
        <dbReference type="Proteomes" id="UP001153404"/>
    </source>
</evidence>
<feature type="domain" description="Alcohol dehydrogenase-like N-terminal" evidence="3">
    <location>
        <begin position="23"/>
        <end position="151"/>
    </location>
</feature>
<reference evidence="4" key="1">
    <citation type="submission" date="2022-10" db="EMBL/GenBank/DDBJ databases">
        <title>Comparative genomic analysis of Cohnella hashimotonis sp. nov., isolated from the International Space Station.</title>
        <authorList>
            <person name="Simpson A."/>
            <person name="Venkateswaran K."/>
        </authorList>
    </citation>
    <scope>NUCLEOTIDE SEQUENCE</scope>
    <source>
        <strain evidence="4">DSM 28161</strain>
    </source>
</reference>
<dbReference type="InterPro" id="IPR011032">
    <property type="entry name" value="GroES-like_sf"/>
</dbReference>
<dbReference type="RefSeq" id="WP_277534360.1">
    <property type="nucleotide sequence ID" value="NZ_JAPDIA010000007.1"/>
</dbReference>
<name>A0A9X4KUY1_9BACL</name>
<dbReference type="Gene3D" id="3.90.180.10">
    <property type="entry name" value="Medium-chain alcohol dehydrogenases, catalytic domain"/>
    <property type="match status" value="1"/>
</dbReference>
<evidence type="ECO:0000259" key="3">
    <source>
        <dbReference type="Pfam" id="PF08240"/>
    </source>
</evidence>
<accession>A0A9X4KUY1</accession>
<proteinExistence type="predicted"/>
<evidence type="ECO:0000313" key="4">
    <source>
        <dbReference type="EMBL" id="MDG0811626.1"/>
    </source>
</evidence>